<comment type="caution">
    <text evidence="2">The sequence shown here is derived from an EMBL/GenBank/DDBJ whole genome shotgun (WGS) entry which is preliminary data.</text>
</comment>
<proteinExistence type="predicted"/>
<reference evidence="2" key="1">
    <citation type="journal article" date="2019" name="G3 (Bethesda)">
        <title>Genome Assemblies of Two Rare Opportunistic Yeast Pathogens: Diutina rugosa (syn. Candida rugosa) and Trichomonascus ciferrii (syn. Candida ciferrii).</title>
        <authorList>
            <person name="Mixao V."/>
            <person name="Saus E."/>
            <person name="Hansen A.P."/>
            <person name="Lass-Florl C."/>
            <person name="Gabaldon T."/>
        </authorList>
    </citation>
    <scope>NUCLEOTIDE SEQUENCE</scope>
    <source>
        <strain evidence="2">CBS 4856</strain>
    </source>
</reference>
<dbReference type="EMBL" id="SWFS01000220">
    <property type="protein sequence ID" value="KAA8913813.1"/>
    <property type="molecule type" value="Genomic_DNA"/>
</dbReference>
<dbReference type="Proteomes" id="UP000761534">
    <property type="component" value="Unassembled WGS sequence"/>
</dbReference>
<dbReference type="SUPFAM" id="SSF81383">
    <property type="entry name" value="F-box domain"/>
    <property type="match status" value="1"/>
</dbReference>
<dbReference type="VEuPathDB" id="FungiDB:TRICI_003121"/>
<keyword evidence="3" id="KW-1185">Reference proteome</keyword>
<organism evidence="2 3">
    <name type="scientific">Trichomonascus ciferrii</name>
    <dbReference type="NCBI Taxonomy" id="44093"/>
    <lineage>
        <taxon>Eukaryota</taxon>
        <taxon>Fungi</taxon>
        <taxon>Dikarya</taxon>
        <taxon>Ascomycota</taxon>
        <taxon>Saccharomycotina</taxon>
        <taxon>Dipodascomycetes</taxon>
        <taxon>Dipodascales</taxon>
        <taxon>Trichomonascaceae</taxon>
        <taxon>Trichomonascus</taxon>
        <taxon>Trichomonascus ciferrii complex</taxon>
    </lineage>
</organism>
<feature type="domain" description="F-box" evidence="1">
    <location>
        <begin position="1"/>
        <end position="34"/>
    </location>
</feature>
<accession>A0A642V521</accession>
<evidence type="ECO:0000313" key="3">
    <source>
        <dbReference type="Proteomes" id="UP000761534"/>
    </source>
</evidence>
<sequence>MHILHFPPDVISIVFQGLEYRDLLRLRATCRTLKGPATDAIRVVACMSHTYGGCFLAMVWAIGKKKPIFNDYWSKSQLPQWLEGNLVKIQLNMELDHKKDGLLALKQLTSKKTHTLTLTNNIT</sequence>
<evidence type="ECO:0000259" key="1">
    <source>
        <dbReference type="PROSITE" id="PS50181"/>
    </source>
</evidence>
<name>A0A642V521_9ASCO</name>
<dbReference type="Pfam" id="PF00646">
    <property type="entry name" value="F-box"/>
    <property type="match status" value="1"/>
</dbReference>
<protein>
    <recommendedName>
        <fullName evidence="1">F-box domain-containing protein</fullName>
    </recommendedName>
</protein>
<gene>
    <name evidence="2" type="ORF">TRICI_003121</name>
</gene>
<dbReference type="CDD" id="cd09917">
    <property type="entry name" value="F-box_SF"/>
    <property type="match status" value="1"/>
</dbReference>
<dbReference type="PROSITE" id="PS50181">
    <property type="entry name" value="FBOX"/>
    <property type="match status" value="1"/>
</dbReference>
<dbReference type="AlphaFoldDB" id="A0A642V521"/>
<dbReference type="InterPro" id="IPR001810">
    <property type="entry name" value="F-box_dom"/>
</dbReference>
<dbReference type="InterPro" id="IPR036047">
    <property type="entry name" value="F-box-like_dom_sf"/>
</dbReference>
<evidence type="ECO:0000313" key="2">
    <source>
        <dbReference type="EMBL" id="KAA8913813.1"/>
    </source>
</evidence>